<dbReference type="FunFam" id="2.20.25.80:FF:000007">
    <property type="entry name" value="WRKY transcription factor 22"/>
    <property type="match status" value="1"/>
</dbReference>
<dbReference type="GO" id="GO:0000976">
    <property type="term" value="F:transcription cis-regulatory region binding"/>
    <property type="evidence" value="ECO:0007669"/>
    <property type="project" value="TreeGrafter"/>
</dbReference>
<evidence type="ECO:0000259" key="7">
    <source>
        <dbReference type="PROSITE" id="PS50811"/>
    </source>
</evidence>
<dbReference type="Proteomes" id="UP001234989">
    <property type="component" value="Chromosome 8"/>
</dbReference>
<evidence type="ECO:0000256" key="3">
    <source>
        <dbReference type="ARBA" id="ARBA00023125"/>
    </source>
</evidence>
<dbReference type="InterPro" id="IPR044810">
    <property type="entry name" value="WRKY_plant"/>
</dbReference>
<accession>A0AAF0UEJ3</accession>
<keyword evidence="9" id="KW-1185">Reference proteome</keyword>
<sequence length="272" mass="31309">MMIMDWGLQAVVIGSSSSCSANNIEFSPKLDFQESDHQYLSFSHEMKKEFFSDELEELYKPFYHVDGGQNMLMGSSISLIPKEIIKEEKREEEQQQVVAPTSTYVPKYKKRKNEQKRVVLQLKADDLSSDKWAWRKYGQKPIKGSPYPRSYYRCSSSKGCLARKQVEQSCTENGTFIVTYTAEHNHSQPTRRNSLAGFSPETLMIDEFQEIEINQENNHEEIKNMFEGSDENECVSIQEMFDGDFFAGLEDIHDGFSSSSFGCNNSTFPFSF</sequence>
<dbReference type="InterPro" id="IPR036576">
    <property type="entry name" value="WRKY_dom_sf"/>
</dbReference>
<evidence type="ECO:0000256" key="4">
    <source>
        <dbReference type="ARBA" id="ARBA00023163"/>
    </source>
</evidence>
<comment type="subcellular location">
    <subcellularLocation>
        <location evidence="1">Nucleus</location>
    </subcellularLocation>
</comment>
<keyword evidence="3" id="KW-0238">DNA-binding</keyword>
<evidence type="ECO:0000313" key="8">
    <source>
        <dbReference type="EMBL" id="WMV43949.1"/>
    </source>
</evidence>
<keyword evidence="4" id="KW-0804">Transcription</keyword>
<dbReference type="Pfam" id="PF03106">
    <property type="entry name" value="WRKY"/>
    <property type="match status" value="1"/>
</dbReference>
<evidence type="ECO:0000256" key="5">
    <source>
        <dbReference type="ARBA" id="ARBA00023242"/>
    </source>
</evidence>
<proteinExistence type="inferred from homology"/>
<reference evidence="8" key="1">
    <citation type="submission" date="2023-08" db="EMBL/GenBank/DDBJ databases">
        <title>A de novo genome assembly of Solanum verrucosum Schlechtendal, a Mexican diploid species geographically isolated from the other diploid A-genome species in potato relatives.</title>
        <authorList>
            <person name="Hosaka K."/>
        </authorList>
    </citation>
    <scope>NUCLEOTIDE SEQUENCE</scope>
    <source>
        <tissue evidence="8">Young leaves</tissue>
    </source>
</reference>
<dbReference type="SUPFAM" id="SSF118290">
    <property type="entry name" value="WRKY DNA-binding domain"/>
    <property type="match status" value="1"/>
</dbReference>
<evidence type="ECO:0000313" key="9">
    <source>
        <dbReference type="Proteomes" id="UP001234989"/>
    </source>
</evidence>
<evidence type="ECO:0000256" key="2">
    <source>
        <dbReference type="ARBA" id="ARBA00023015"/>
    </source>
</evidence>
<feature type="domain" description="WRKY" evidence="7">
    <location>
        <begin position="123"/>
        <end position="189"/>
    </location>
</feature>
<evidence type="ECO:0000256" key="6">
    <source>
        <dbReference type="ARBA" id="ARBA00060761"/>
    </source>
</evidence>
<evidence type="ECO:0000256" key="1">
    <source>
        <dbReference type="ARBA" id="ARBA00004123"/>
    </source>
</evidence>
<dbReference type="AlphaFoldDB" id="A0AAF0UEJ3"/>
<dbReference type="SMART" id="SM00774">
    <property type="entry name" value="WRKY"/>
    <property type="match status" value="1"/>
</dbReference>
<dbReference type="GO" id="GO:0005634">
    <property type="term" value="C:nucleus"/>
    <property type="evidence" value="ECO:0007669"/>
    <property type="project" value="UniProtKB-SubCell"/>
</dbReference>
<gene>
    <name evidence="8" type="ORF">MTR67_037334</name>
</gene>
<keyword evidence="5" id="KW-0539">Nucleus</keyword>
<dbReference type="InterPro" id="IPR003657">
    <property type="entry name" value="WRKY_dom"/>
</dbReference>
<dbReference type="GO" id="GO:0003700">
    <property type="term" value="F:DNA-binding transcription factor activity"/>
    <property type="evidence" value="ECO:0007669"/>
    <property type="project" value="InterPro"/>
</dbReference>
<dbReference type="PANTHER" id="PTHR32096:SF61">
    <property type="entry name" value="WRKY TRANSCRIPTION FACTOR 22"/>
    <property type="match status" value="1"/>
</dbReference>
<keyword evidence="2" id="KW-0805">Transcription regulation</keyword>
<dbReference type="PROSITE" id="PS50811">
    <property type="entry name" value="WRKY"/>
    <property type="match status" value="1"/>
</dbReference>
<dbReference type="PANTHER" id="PTHR32096">
    <property type="entry name" value="WRKY TRANSCRIPTION FACTOR 30-RELATED-RELATED"/>
    <property type="match status" value="1"/>
</dbReference>
<comment type="similarity">
    <text evidence="6">Belongs to the WRKY group II-e family.</text>
</comment>
<dbReference type="Gene3D" id="2.20.25.80">
    <property type="entry name" value="WRKY domain"/>
    <property type="match status" value="1"/>
</dbReference>
<dbReference type="EMBL" id="CP133619">
    <property type="protein sequence ID" value="WMV43949.1"/>
    <property type="molecule type" value="Genomic_DNA"/>
</dbReference>
<organism evidence="8 9">
    <name type="scientific">Solanum verrucosum</name>
    <dbReference type="NCBI Taxonomy" id="315347"/>
    <lineage>
        <taxon>Eukaryota</taxon>
        <taxon>Viridiplantae</taxon>
        <taxon>Streptophyta</taxon>
        <taxon>Embryophyta</taxon>
        <taxon>Tracheophyta</taxon>
        <taxon>Spermatophyta</taxon>
        <taxon>Magnoliopsida</taxon>
        <taxon>eudicotyledons</taxon>
        <taxon>Gunneridae</taxon>
        <taxon>Pentapetalae</taxon>
        <taxon>asterids</taxon>
        <taxon>lamiids</taxon>
        <taxon>Solanales</taxon>
        <taxon>Solanaceae</taxon>
        <taxon>Solanoideae</taxon>
        <taxon>Solaneae</taxon>
        <taxon>Solanum</taxon>
    </lineage>
</organism>
<protein>
    <recommendedName>
        <fullName evidence="7">WRKY domain-containing protein</fullName>
    </recommendedName>
</protein>
<name>A0AAF0UEJ3_SOLVR</name>